<evidence type="ECO:0000313" key="2">
    <source>
        <dbReference type="EMBL" id="SEA49042.1"/>
    </source>
</evidence>
<feature type="transmembrane region" description="Helical" evidence="1">
    <location>
        <begin position="14"/>
        <end position="38"/>
    </location>
</feature>
<dbReference type="RefSeq" id="WP_091391194.1">
    <property type="nucleotide sequence ID" value="NZ_FNQO01000006.1"/>
</dbReference>
<protein>
    <submittedName>
        <fullName evidence="2">Uncharacterized protein</fullName>
    </submittedName>
</protein>
<keyword evidence="3" id="KW-1185">Reference proteome</keyword>
<proteinExistence type="predicted"/>
<dbReference type="AlphaFoldDB" id="A0A1H4BMJ4"/>
<gene>
    <name evidence="2" type="ORF">SAMN05216562_3360</name>
</gene>
<evidence type="ECO:0000256" key="1">
    <source>
        <dbReference type="SAM" id="Phobius"/>
    </source>
</evidence>
<accession>A0A1H4BMJ4</accession>
<keyword evidence="1" id="KW-1133">Transmembrane helix</keyword>
<reference evidence="3" key="1">
    <citation type="submission" date="2016-10" db="EMBL/GenBank/DDBJ databases">
        <authorList>
            <person name="Varghese N."/>
            <person name="Submissions S."/>
        </authorList>
    </citation>
    <scope>NUCLEOTIDE SEQUENCE [LARGE SCALE GENOMIC DNA]</scope>
    <source>
        <strain evidence="3">CGMCC 1.10657</strain>
    </source>
</reference>
<name>A0A1H4BMJ4_9GAMM</name>
<feature type="transmembrane region" description="Helical" evidence="1">
    <location>
        <begin position="58"/>
        <end position="81"/>
    </location>
</feature>
<keyword evidence="1" id="KW-0472">Membrane</keyword>
<keyword evidence="1" id="KW-0812">Transmembrane</keyword>
<dbReference type="OrthoDB" id="9850663at2"/>
<organism evidence="2 3">
    <name type="scientific">Microbulbifer marinus</name>
    <dbReference type="NCBI Taxonomy" id="658218"/>
    <lineage>
        <taxon>Bacteria</taxon>
        <taxon>Pseudomonadati</taxon>
        <taxon>Pseudomonadota</taxon>
        <taxon>Gammaproteobacteria</taxon>
        <taxon>Cellvibrionales</taxon>
        <taxon>Microbulbiferaceae</taxon>
        <taxon>Microbulbifer</taxon>
    </lineage>
</organism>
<dbReference type="EMBL" id="FNQO01000006">
    <property type="protein sequence ID" value="SEA49042.1"/>
    <property type="molecule type" value="Genomic_DNA"/>
</dbReference>
<dbReference type="Proteomes" id="UP000198658">
    <property type="component" value="Unassembled WGS sequence"/>
</dbReference>
<evidence type="ECO:0000313" key="3">
    <source>
        <dbReference type="Proteomes" id="UP000198658"/>
    </source>
</evidence>
<sequence length="100" mass="11160">MGYKPLEKENSDSLLMLFALLITTAMVFAFLCGFFWIYTNLPQINPAAAKLVQAYPVAAPAAALSCICMAPATFFMLFALYHRRTDRTEFEILADPDNLS</sequence>